<dbReference type="GO" id="GO:0005829">
    <property type="term" value="C:cytosol"/>
    <property type="evidence" value="ECO:0007669"/>
    <property type="project" value="TreeGrafter"/>
</dbReference>
<reference evidence="4 5" key="1">
    <citation type="submission" date="2019-09" db="EMBL/GenBank/DDBJ databases">
        <title>Genome sequence of Clostridium sp. EA1.</title>
        <authorList>
            <person name="Poehlein A."/>
            <person name="Bengelsdorf F.R."/>
            <person name="Daniel R."/>
        </authorList>
    </citation>
    <scope>NUCLEOTIDE SEQUENCE [LARGE SCALE GENOMIC DNA]</scope>
    <source>
        <strain evidence="4 5">EA1</strain>
    </source>
</reference>
<evidence type="ECO:0000256" key="2">
    <source>
        <dbReference type="HAMAP-Rule" id="MF_00274"/>
    </source>
</evidence>
<sequence>MKARLPQGYGGGGASNLQQIARQAQKLQEQMAQTTQELEEKEYTASSGGDAVRATVTGKMEVKSVEIKPEVVDPEDVEMLSDLILAAVNEALRSAANDKTEQMEKISGGLNVPGFF</sequence>
<gene>
    <name evidence="4" type="ORF">CAFE_20450</name>
</gene>
<evidence type="ECO:0000313" key="5">
    <source>
        <dbReference type="Proteomes" id="UP000469440"/>
    </source>
</evidence>
<dbReference type="Proteomes" id="UP000469440">
    <property type="component" value="Unassembled WGS sequence"/>
</dbReference>
<name>A0A6N8I1C7_9FIRM</name>
<comment type="caution">
    <text evidence="4">The sequence shown here is derived from an EMBL/GenBank/DDBJ whole genome shotgun (WGS) entry which is preliminary data.</text>
</comment>
<evidence type="ECO:0000313" key="4">
    <source>
        <dbReference type="EMBL" id="MVB11333.1"/>
    </source>
</evidence>
<proteinExistence type="inferred from homology"/>
<dbReference type="RefSeq" id="WP_066650029.1">
    <property type="nucleotide sequence ID" value="NZ_VWXL01000053.1"/>
</dbReference>
<evidence type="ECO:0000256" key="1">
    <source>
        <dbReference type="ARBA" id="ARBA00023125"/>
    </source>
</evidence>
<dbReference type="InterPro" id="IPR004401">
    <property type="entry name" value="YbaB/EbfC"/>
</dbReference>
<dbReference type="Gene3D" id="3.30.1310.10">
    <property type="entry name" value="Nucleoid-associated protein YbaB-like domain"/>
    <property type="match status" value="1"/>
</dbReference>
<keyword evidence="1 2" id="KW-0238">DNA-binding</keyword>
<dbReference type="PIRSF" id="PIRSF004555">
    <property type="entry name" value="UCP004555"/>
    <property type="match status" value="1"/>
</dbReference>
<keyword evidence="5" id="KW-1185">Reference proteome</keyword>
<comment type="function">
    <text evidence="2">Binds to DNA and alters its conformation. May be involved in regulation of gene expression, nucleoid organization and DNA protection.</text>
</comment>
<dbReference type="GO" id="GO:0043590">
    <property type="term" value="C:bacterial nucleoid"/>
    <property type="evidence" value="ECO:0007669"/>
    <property type="project" value="UniProtKB-UniRule"/>
</dbReference>
<protein>
    <recommendedName>
        <fullName evidence="2">Nucleoid-associated protein CAFE_20450</fullName>
    </recommendedName>
</protein>
<dbReference type="PANTHER" id="PTHR33449:SF1">
    <property type="entry name" value="NUCLEOID-ASSOCIATED PROTEIN YBAB"/>
    <property type="match status" value="1"/>
</dbReference>
<dbReference type="PANTHER" id="PTHR33449">
    <property type="entry name" value="NUCLEOID-ASSOCIATED PROTEIN YBAB"/>
    <property type="match status" value="1"/>
</dbReference>
<keyword evidence="3" id="KW-0175">Coiled coil</keyword>
<dbReference type="GO" id="GO:0003677">
    <property type="term" value="F:DNA binding"/>
    <property type="evidence" value="ECO:0007669"/>
    <property type="project" value="UniProtKB-UniRule"/>
</dbReference>
<dbReference type="OrthoDB" id="9795263at2"/>
<organism evidence="4 5">
    <name type="scientific">Caproicibacter fermentans</name>
    <dbReference type="NCBI Taxonomy" id="2576756"/>
    <lineage>
        <taxon>Bacteria</taxon>
        <taxon>Bacillati</taxon>
        <taxon>Bacillota</taxon>
        <taxon>Clostridia</taxon>
        <taxon>Eubacteriales</taxon>
        <taxon>Acutalibacteraceae</taxon>
        <taxon>Caproicibacter</taxon>
    </lineage>
</organism>
<evidence type="ECO:0000256" key="3">
    <source>
        <dbReference type="SAM" id="Coils"/>
    </source>
</evidence>
<dbReference type="InterPro" id="IPR036894">
    <property type="entry name" value="YbaB-like_sf"/>
</dbReference>
<dbReference type="HAMAP" id="MF_00274">
    <property type="entry name" value="DNA_YbaB_EbfC"/>
    <property type="match status" value="1"/>
</dbReference>
<feature type="coiled-coil region" evidence="3">
    <location>
        <begin position="17"/>
        <end position="44"/>
    </location>
</feature>
<dbReference type="Pfam" id="PF02575">
    <property type="entry name" value="YbaB_DNA_bd"/>
    <property type="match status" value="1"/>
</dbReference>
<accession>A0A6N8I1C7</accession>
<comment type="subcellular location">
    <subcellularLocation>
        <location evidence="2">Cytoplasm</location>
        <location evidence="2">Nucleoid</location>
    </subcellularLocation>
</comment>
<dbReference type="NCBIfam" id="TIGR00103">
    <property type="entry name" value="DNA_YbaB_EbfC"/>
    <property type="match status" value="1"/>
</dbReference>
<comment type="similarity">
    <text evidence="2">Belongs to the YbaB/EbfC family.</text>
</comment>
<dbReference type="SUPFAM" id="SSF82607">
    <property type="entry name" value="YbaB-like"/>
    <property type="match status" value="1"/>
</dbReference>
<dbReference type="AlphaFoldDB" id="A0A6N8I1C7"/>
<dbReference type="EMBL" id="VWXL01000053">
    <property type="protein sequence ID" value="MVB11333.1"/>
    <property type="molecule type" value="Genomic_DNA"/>
</dbReference>
<keyword evidence="2" id="KW-0963">Cytoplasm</keyword>
<comment type="subunit">
    <text evidence="2">Homodimer.</text>
</comment>